<dbReference type="EMBL" id="CAJPDS010000023">
    <property type="protein sequence ID" value="CAF9919179.1"/>
    <property type="molecule type" value="Genomic_DNA"/>
</dbReference>
<dbReference type="SUPFAM" id="SSF101478">
    <property type="entry name" value="ADP-ribosylglycohydrolase"/>
    <property type="match status" value="1"/>
</dbReference>
<evidence type="ECO:0000313" key="14">
    <source>
        <dbReference type="Proteomes" id="UP000664521"/>
    </source>
</evidence>
<evidence type="ECO:0000256" key="8">
    <source>
        <dbReference type="ARBA" id="ARBA00042850"/>
    </source>
</evidence>
<name>A0A8H3IMK4_9LECA</name>
<dbReference type="InterPro" id="IPR036705">
    <property type="entry name" value="Ribosyl_crysJ1_sf"/>
</dbReference>
<evidence type="ECO:0000256" key="11">
    <source>
        <dbReference type="ARBA" id="ARBA00049015"/>
    </source>
</evidence>
<evidence type="ECO:0000256" key="7">
    <source>
        <dbReference type="ARBA" id="ARBA00042722"/>
    </source>
</evidence>
<evidence type="ECO:0000256" key="12">
    <source>
        <dbReference type="PIRSR" id="PIRSR605502-1"/>
    </source>
</evidence>
<evidence type="ECO:0000313" key="13">
    <source>
        <dbReference type="EMBL" id="CAF9919179.1"/>
    </source>
</evidence>
<feature type="binding site" evidence="12">
    <location>
        <position position="272"/>
    </location>
    <ligand>
        <name>Mg(2+)</name>
        <dbReference type="ChEBI" id="CHEBI:18420"/>
        <label>1</label>
    </ligand>
</feature>
<feature type="binding site" evidence="12">
    <location>
        <position position="54"/>
    </location>
    <ligand>
        <name>Mg(2+)</name>
        <dbReference type="ChEBI" id="CHEBI:18420"/>
        <label>1</label>
    </ligand>
</feature>
<feature type="binding site" evidence="12">
    <location>
        <position position="275"/>
    </location>
    <ligand>
        <name>Mg(2+)</name>
        <dbReference type="ChEBI" id="CHEBI:18420"/>
        <label>1</label>
    </ligand>
</feature>
<evidence type="ECO:0000256" key="9">
    <source>
        <dbReference type="ARBA" id="ARBA00043187"/>
    </source>
</evidence>
<feature type="binding site" evidence="12">
    <location>
        <position position="55"/>
    </location>
    <ligand>
        <name>Mg(2+)</name>
        <dbReference type="ChEBI" id="CHEBI:18420"/>
        <label>1</label>
    </ligand>
</feature>
<evidence type="ECO:0000256" key="4">
    <source>
        <dbReference type="ARBA" id="ARBA00041057"/>
    </source>
</evidence>
<evidence type="ECO:0000256" key="6">
    <source>
        <dbReference type="ARBA" id="ARBA00042471"/>
    </source>
</evidence>
<dbReference type="Gene3D" id="1.10.4080.10">
    <property type="entry name" value="ADP-ribosylation/Crystallin J1"/>
    <property type="match status" value="1"/>
</dbReference>
<keyword evidence="3" id="KW-0378">Hydrolase</keyword>
<evidence type="ECO:0000256" key="1">
    <source>
        <dbReference type="ARBA" id="ARBA00010702"/>
    </source>
</evidence>
<protein>
    <recommendedName>
        <fullName evidence="4">ADP-ribosylhydrolase ARH3</fullName>
        <ecNumber evidence="2">3.2.1.143</ecNumber>
    </recommendedName>
    <alternativeName>
        <fullName evidence="5">ADP-ribose glycohydrolase ARH3</fullName>
    </alternativeName>
    <alternativeName>
        <fullName evidence="6">ADP-ribosylhydrolase 3</fullName>
    </alternativeName>
    <alternativeName>
        <fullName evidence="9">O-acetyl-ADP-ribose deacetylase ARH3</fullName>
    </alternativeName>
    <alternativeName>
        <fullName evidence="10">Poly(ADP-ribose) glycohydrolase ARH3</fullName>
    </alternativeName>
    <alternativeName>
        <fullName evidence="8">[Protein ADP-ribosylarginine] hydrolase-like protein 2</fullName>
    </alternativeName>
    <alternativeName>
        <fullName evidence="7">[Protein ADP-ribosylserine] hydrolase</fullName>
    </alternativeName>
</protein>
<dbReference type="Proteomes" id="UP000664521">
    <property type="component" value="Unassembled WGS sequence"/>
</dbReference>
<dbReference type="GO" id="GO:0046872">
    <property type="term" value="F:metal ion binding"/>
    <property type="evidence" value="ECO:0007669"/>
    <property type="project" value="UniProtKB-KW"/>
</dbReference>
<dbReference type="Pfam" id="PF03747">
    <property type="entry name" value="ADP_ribosyl_GH"/>
    <property type="match status" value="1"/>
</dbReference>
<sequence>MPSLESRIRGSIYGITVADALGGPVEFHARGSFPPVTDYRYNDNFDLPPGSWTDDTSLTLCLAQSLIDKKGAFDAADQVSKYIEWHEKGYMSVNKKCFDIGNATRIALVTWKDHLRTGEGDLASGQYLVNRSLKRKNQCGNGSLMRVAPIGLVYYQNPAVALANSVLSSQVTHPYPTNSEACKIYTQLIVRTLESASKEEIASNLISYAFDDPDLRSRFAKYSDLASFESMEERRISSYGYVVDSLEASLWAFFTTSTFEQGALKVVNLGHDADTVGAIYGGLAGAFYGIENVPQKWISGLENRETIEAVAEGLVALVAGGPHDGDSTRDF</sequence>
<gene>
    <name evidence="13" type="ORF">HETSPECPRED_003967</name>
</gene>
<comment type="catalytic activity">
    <reaction evidence="11">
        <text>alpha-NAD(+) + H2O = ADP-D-ribose + nicotinamide + H(+)</text>
        <dbReference type="Rhea" id="RHEA:68792"/>
        <dbReference type="ChEBI" id="CHEBI:15377"/>
        <dbReference type="ChEBI" id="CHEBI:15378"/>
        <dbReference type="ChEBI" id="CHEBI:17154"/>
        <dbReference type="ChEBI" id="CHEBI:57967"/>
        <dbReference type="ChEBI" id="CHEBI:77017"/>
    </reaction>
</comment>
<proteinExistence type="inferred from homology"/>
<dbReference type="PANTHER" id="PTHR16222:SF24">
    <property type="entry name" value="ADP-RIBOSYLHYDROLASE ARH3"/>
    <property type="match status" value="1"/>
</dbReference>
<feature type="binding site" evidence="12">
    <location>
        <position position="53"/>
    </location>
    <ligand>
        <name>Mg(2+)</name>
        <dbReference type="ChEBI" id="CHEBI:18420"/>
        <label>1</label>
    </ligand>
</feature>
<accession>A0A8H3IMK4</accession>
<feature type="binding site" evidence="12">
    <location>
        <position position="274"/>
    </location>
    <ligand>
        <name>Mg(2+)</name>
        <dbReference type="ChEBI" id="CHEBI:18420"/>
        <label>1</label>
    </ligand>
</feature>
<dbReference type="EC" id="3.2.1.143" evidence="2"/>
<dbReference type="OrthoDB" id="2021138at2759"/>
<dbReference type="InterPro" id="IPR005502">
    <property type="entry name" value="Ribosyl_crysJ1"/>
</dbReference>
<comment type="cofactor">
    <cofactor evidence="12">
        <name>Mg(2+)</name>
        <dbReference type="ChEBI" id="CHEBI:18420"/>
    </cofactor>
    <text evidence="12">Binds 2 magnesium ions per subunit.</text>
</comment>
<keyword evidence="14" id="KW-1185">Reference proteome</keyword>
<dbReference type="InterPro" id="IPR050792">
    <property type="entry name" value="ADP-ribosylglycohydrolase"/>
</dbReference>
<evidence type="ECO:0000256" key="5">
    <source>
        <dbReference type="ARBA" id="ARBA00042398"/>
    </source>
</evidence>
<dbReference type="PANTHER" id="PTHR16222">
    <property type="entry name" value="ADP-RIBOSYLGLYCOHYDROLASE"/>
    <property type="match status" value="1"/>
</dbReference>
<evidence type="ECO:0000256" key="10">
    <source>
        <dbReference type="ARBA" id="ARBA00043193"/>
    </source>
</evidence>
<evidence type="ECO:0000256" key="3">
    <source>
        <dbReference type="ARBA" id="ARBA00022801"/>
    </source>
</evidence>
<comment type="similarity">
    <text evidence="1">Belongs to the ADP-ribosylglycohydrolase family.</text>
</comment>
<comment type="caution">
    <text evidence="13">The sequence shown here is derived from an EMBL/GenBank/DDBJ whole genome shotgun (WGS) entry which is preliminary data.</text>
</comment>
<evidence type="ECO:0000256" key="2">
    <source>
        <dbReference type="ARBA" id="ARBA00012255"/>
    </source>
</evidence>
<dbReference type="GO" id="GO:0004649">
    <property type="term" value="F:poly(ADP-ribose) glycohydrolase activity"/>
    <property type="evidence" value="ECO:0007669"/>
    <property type="project" value="UniProtKB-EC"/>
</dbReference>
<keyword evidence="12" id="KW-0479">Metal-binding</keyword>
<organism evidence="13 14">
    <name type="scientific">Heterodermia speciosa</name>
    <dbReference type="NCBI Taxonomy" id="116794"/>
    <lineage>
        <taxon>Eukaryota</taxon>
        <taxon>Fungi</taxon>
        <taxon>Dikarya</taxon>
        <taxon>Ascomycota</taxon>
        <taxon>Pezizomycotina</taxon>
        <taxon>Lecanoromycetes</taxon>
        <taxon>OSLEUM clade</taxon>
        <taxon>Lecanoromycetidae</taxon>
        <taxon>Caliciales</taxon>
        <taxon>Physciaceae</taxon>
        <taxon>Heterodermia</taxon>
    </lineage>
</organism>
<reference evidence="13" key="1">
    <citation type="submission" date="2021-03" db="EMBL/GenBank/DDBJ databases">
        <authorList>
            <person name="Tagirdzhanova G."/>
        </authorList>
    </citation>
    <scope>NUCLEOTIDE SEQUENCE</scope>
</reference>
<dbReference type="AlphaFoldDB" id="A0A8H3IMK4"/>
<keyword evidence="12" id="KW-0460">Magnesium</keyword>